<reference evidence="2" key="2">
    <citation type="submission" date="2025-08" db="UniProtKB">
        <authorList>
            <consortium name="RefSeq"/>
        </authorList>
    </citation>
    <scope>IDENTIFICATION</scope>
    <source>
        <tissue evidence="2">Leaf</tissue>
    </source>
</reference>
<name>A0A1U7XA21_NICSY</name>
<dbReference type="AlphaFoldDB" id="A0A1U7XA21"/>
<protein>
    <submittedName>
        <fullName evidence="2">Uncharacterized protein LOC104234597</fullName>
    </submittedName>
</protein>
<keyword evidence="1" id="KW-1185">Reference proteome</keyword>
<accession>A0A1U7XA21</accession>
<proteinExistence type="predicted"/>
<dbReference type="STRING" id="4096.A0A1U7XA21"/>
<gene>
    <name evidence="2" type="primary">LOC104234597</name>
</gene>
<evidence type="ECO:0000313" key="1">
    <source>
        <dbReference type="Proteomes" id="UP000189701"/>
    </source>
</evidence>
<evidence type="ECO:0000313" key="2">
    <source>
        <dbReference type="RefSeq" id="XP_009786496.1"/>
    </source>
</evidence>
<organism evidence="1 2">
    <name type="scientific">Nicotiana sylvestris</name>
    <name type="common">Wood tobacco</name>
    <name type="synonym">South American tobacco</name>
    <dbReference type="NCBI Taxonomy" id="4096"/>
    <lineage>
        <taxon>Eukaryota</taxon>
        <taxon>Viridiplantae</taxon>
        <taxon>Streptophyta</taxon>
        <taxon>Embryophyta</taxon>
        <taxon>Tracheophyta</taxon>
        <taxon>Spermatophyta</taxon>
        <taxon>Magnoliopsida</taxon>
        <taxon>eudicotyledons</taxon>
        <taxon>Gunneridae</taxon>
        <taxon>Pentapetalae</taxon>
        <taxon>asterids</taxon>
        <taxon>lamiids</taxon>
        <taxon>Solanales</taxon>
        <taxon>Solanaceae</taxon>
        <taxon>Nicotianoideae</taxon>
        <taxon>Nicotianeae</taxon>
        <taxon>Nicotiana</taxon>
    </lineage>
</organism>
<dbReference type="InterPro" id="IPR052343">
    <property type="entry name" value="Retrotransposon-Effector_Assoc"/>
</dbReference>
<sequence length="148" mass="17194">MIIKLDMSKAHDRMSWIFLMAVMRKFGFSENWIDIIWRLVSNVWYYIIINGSGKGFFTSSQDLKQGDHLSPSLERESMEPLCSQAFGAQHPKLLSLTLQRVRCFPMEQNDSNQQCAPIYAYVHIICYESSQRFQSGFSRISISILNIE</sequence>
<dbReference type="RefSeq" id="XP_009786496.1">
    <property type="nucleotide sequence ID" value="XM_009788194.1"/>
</dbReference>
<dbReference type="PANTHER" id="PTHR46890:SF28">
    <property type="entry name" value="REVERSE TRANSCRIPTASE DOMAIN-CONTAINING PROTEIN"/>
    <property type="match status" value="1"/>
</dbReference>
<dbReference type="Proteomes" id="UP000189701">
    <property type="component" value="Unplaced"/>
</dbReference>
<dbReference type="eggNOG" id="KOG1075">
    <property type="taxonomic scope" value="Eukaryota"/>
</dbReference>
<reference evidence="1" key="1">
    <citation type="journal article" date="2013" name="Genome Biol.">
        <title>Reference genomes and transcriptomes of Nicotiana sylvestris and Nicotiana tomentosiformis.</title>
        <authorList>
            <person name="Sierro N."/>
            <person name="Battey J.N."/>
            <person name="Ouadi S."/>
            <person name="Bovet L."/>
            <person name="Goepfert S."/>
            <person name="Bakaher N."/>
            <person name="Peitsch M.C."/>
            <person name="Ivanov N.V."/>
        </authorList>
    </citation>
    <scope>NUCLEOTIDE SEQUENCE [LARGE SCALE GENOMIC DNA]</scope>
</reference>
<dbReference type="PANTHER" id="PTHR46890">
    <property type="entry name" value="NON-LTR RETROLELEMENT REVERSE TRANSCRIPTASE-LIKE PROTEIN-RELATED"/>
    <property type="match status" value="1"/>
</dbReference>